<dbReference type="EMBL" id="RWJN01000422">
    <property type="protein sequence ID" value="TCD61874.1"/>
    <property type="molecule type" value="Genomic_DNA"/>
</dbReference>
<dbReference type="Proteomes" id="UP000292702">
    <property type="component" value="Unassembled WGS sequence"/>
</dbReference>
<dbReference type="InterPro" id="IPR041078">
    <property type="entry name" value="Plavaka"/>
</dbReference>
<evidence type="ECO:0000313" key="2">
    <source>
        <dbReference type="EMBL" id="TCD61874.1"/>
    </source>
</evidence>
<dbReference type="STRING" id="92696.A0A4R0RHS2"/>
<name>A0A4R0RHS2_9APHY</name>
<feature type="compositionally biased region" description="Basic and acidic residues" evidence="1">
    <location>
        <begin position="785"/>
        <end position="796"/>
    </location>
</feature>
<gene>
    <name evidence="2" type="ORF">EIP91_007802</name>
</gene>
<feature type="region of interest" description="Disordered" evidence="1">
    <location>
        <begin position="751"/>
        <end position="796"/>
    </location>
</feature>
<comment type="caution">
    <text evidence="2">The sequence shown here is derived from an EMBL/GenBank/DDBJ whole genome shotgun (WGS) entry which is preliminary data.</text>
</comment>
<dbReference type="Pfam" id="PF18759">
    <property type="entry name" value="Plavaka"/>
    <property type="match status" value="1"/>
</dbReference>
<keyword evidence="3" id="KW-1185">Reference proteome</keyword>
<proteinExistence type="predicted"/>
<sequence length="796" mass="92361">MVSEPSPLSTPAPFANWSVYWLMKWMSSGSDKKSLAEYEFHFLPFKQYWRRSADKLERIDDEIHSSDAFIRAHEDLQRSKSEEGCTLDRVVCALVFWSDSTHLASFGDASVWPLYMFFGNQSKYVRGRPNSGACHHVSYIPKLPDKIQYFFSALTGKLLSDDAQTLCRRDLMHSVWRLLLDADFRHQVHRWYHAKGVPATLTHSADYPEKVLFATIRSMGDCLRPRCKIYKPLVSELGMILVTTARNAIYKAGSAIKTRVNAFSEFAEAVSEDIAPLQRNFFTMFVPDLMHEFEQDEWKRFFTYLLTRLLEVIGASAVQEMNRRYRLMPTFGCFTIRKKSVDASALKKLAAPDYEEYVRTAMPVFEKLFQTRSMISSFKTCCLHWPTGTPSQNFYWFFVNVCGFYATKELAREEAARNRRRAAAIKAGQPVPLATAGKLKKTLNFFTYKHHALGDYPDTIVMFGSTDSDSTQQSLNHRRVKRFYARTNKNNSVKQITNLHRRKEAMRSRKEWTHKTLKKKRQSEAAVLETQSEPLTYTPPEYHHDISRSQNFPSTLSRWANLNKVDPVMKDFYRKLQGHLYSRLLKPGYADVKQTFTNAERQNFLLLGSRIYRLEIFQVNCTTYDVFSHAAVLHRVNGQLPTTRIVEFLLVRWLRLHTIWKGGFEARRLHRIEFLPESDANAFGFLDPDNVIRGSHLIPAFAYGLQEDASLYYSDVYKYYYVRFFVDRDMYMRYRGLGVGHSFIRVPQDQSAVSPSCDADDDDDIPDVVPDGADDDDDDDEEEGGERWRRSREGRG</sequence>
<protein>
    <submittedName>
        <fullName evidence="2">Uncharacterized protein</fullName>
    </submittedName>
</protein>
<evidence type="ECO:0000256" key="1">
    <source>
        <dbReference type="SAM" id="MobiDB-lite"/>
    </source>
</evidence>
<organism evidence="2 3">
    <name type="scientific">Steccherinum ochraceum</name>
    <dbReference type="NCBI Taxonomy" id="92696"/>
    <lineage>
        <taxon>Eukaryota</taxon>
        <taxon>Fungi</taxon>
        <taxon>Dikarya</taxon>
        <taxon>Basidiomycota</taxon>
        <taxon>Agaricomycotina</taxon>
        <taxon>Agaricomycetes</taxon>
        <taxon>Polyporales</taxon>
        <taxon>Steccherinaceae</taxon>
        <taxon>Steccherinum</taxon>
    </lineage>
</organism>
<dbReference type="AlphaFoldDB" id="A0A4R0RHS2"/>
<dbReference type="OrthoDB" id="3208495at2759"/>
<feature type="compositionally biased region" description="Acidic residues" evidence="1">
    <location>
        <begin position="758"/>
        <end position="784"/>
    </location>
</feature>
<evidence type="ECO:0000313" key="3">
    <source>
        <dbReference type="Proteomes" id="UP000292702"/>
    </source>
</evidence>
<reference evidence="2 3" key="1">
    <citation type="submission" date="2018-11" db="EMBL/GenBank/DDBJ databases">
        <title>Genome assembly of Steccherinum ochraceum LE-BIN_3174, the white-rot fungus of the Steccherinaceae family (The Residual Polyporoid clade, Polyporales, Basidiomycota).</title>
        <authorList>
            <person name="Fedorova T.V."/>
            <person name="Glazunova O.A."/>
            <person name="Landesman E.O."/>
            <person name="Moiseenko K.V."/>
            <person name="Psurtseva N.V."/>
            <person name="Savinova O.S."/>
            <person name="Shakhova N.V."/>
            <person name="Tyazhelova T.V."/>
            <person name="Vasina D.V."/>
        </authorList>
    </citation>
    <scope>NUCLEOTIDE SEQUENCE [LARGE SCALE GENOMIC DNA]</scope>
    <source>
        <strain evidence="2 3">LE-BIN_3174</strain>
    </source>
</reference>
<accession>A0A4R0RHS2</accession>